<feature type="domain" description="Tyr recombinase" evidence="2">
    <location>
        <begin position="14"/>
        <end position="210"/>
    </location>
</feature>
<dbReference type="CDD" id="cd00397">
    <property type="entry name" value="DNA_BRE_C"/>
    <property type="match status" value="1"/>
</dbReference>
<evidence type="ECO:0000259" key="2">
    <source>
        <dbReference type="PROSITE" id="PS51898"/>
    </source>
</evidence>
<dbReference type="PANTHER" id="PTHR30349">
    <property type="entry name" value="PHAGE INTEGRASE-RELATED"/>
    <property type="match status" value="1"/>
</dbReference>
<dbReference type="PANTHER" id="PTHR30349:SF81">
    <property type="entry name" value="TYROSINE RECOMBINASE XERC"/>
    <property type="match status" value="1"/>
</dbReference>
<accession>A0AAP2Z2Z0</accession>
<evidence type="ECO:0000313" key="3">
    <source>
        <dbReference type="EMBL" id="MCU4744251.1"/>
    </source>
</evidence>
<dbReference type="Proteomes" id="UP001321018">
    <property type="component" value="Unassembled WGS sequence"/>
</dbReference>
<proteinExistence type="predicted"/>
<organism evidence="3 4">
    <name type="scientific">Natronoglomus mannanivorans</name>
    <dbReference type="NCBI Taxonomy" id="2979990"/>
    <lineage>
        <taxon>Archaea</taxon>
        <taxon>Methanobacteriati</taxon>
        <taxon>Methanobacteriota</taxon>
        <taxon>Stenosarchaea group</taxon>
        <taxon>Halobacteria</taxon>
        <taxon>Halobacteriales</taxon>
        <taxon>Natrialbaceae</taxon>
        <taxon>Natronoglomus</taxon>
    </lineage>
</organism>
<protein>
    <submittedName>
        <fullName evidence="3">Site-specific integrase</fullName>
    </submittedName>
</protein>
<dbReference type="PROSITE" id="PS51898">
    <property type="entry name" value="TYR_RECOMBINASE"/>
    <property type="match status" value="1"/>
</dbReference>
<dbReference type="EMBL" id="JAOPKA010000024">
    <property type="protein sequence ID" value="MCU4744251.1"/>
    <property type="molecule type" value="Genomic_DNA"/>
</dbReference>
<dbReference type="Pfam" id="PF00589">
    <property type="entry name" value="Phage_integrase"/>
    <property type="match status" value="1"/>
</dbReference>
<dbReference type="InterPro" id="IPR002104">
    <property type="entry name" value="Integrase_catalytic"/>
</dbReference>
<dbReference type="InterPro" id="IPR013762">
    <property type="entry name" value="Integrase-like_cat_sf"/>
</dbReference>
<gene>
    <name evidence="3" type="ORF">OB960_23015</name>
</gene>
<dbReference type="SUPFAM" id="SSF56349">
    <property type="entry name" value="DNA breaking-rejoining enzymes"/>
    <property type="match status" value="1"/>
</dbReference>
<sequence>MTTTPNSNIQPSERAKVWVTPDQIEPIRNACYSDEFASYLRSRNDAMISLLADTGLRVGELVQLDVSMLRDNATNLYLPTPIQKDYPTDDSPPPVTMELDSDTTRTLQSYLSTRWKDTDALFPSRKADRITTQGVRYVVRDAAEATDVQPFLLDGTRGDASDVTPHAFRHSVAYRMLHTEQGNTLYDVRNRLRHASIQTTERVYDHFRTV</sequence>
<name>A0AAP2Z2Z0_9EURY</name>
<keyword evidence="1" id="KW-0233">DNA recombination</keyword>
<evidence type="ECO:0000256" key="1">
    <source>
        <dbReference type="ARBA" id="ARBA00023172"/>
    </source>
</evidence>
<evidence type="ECO:0000313" key="4">
    <source>
        <dbReference type="Proteomes" id="UP001321018"/>
    </source>
</evidence>
<dbReference type="GO" id="GO:0006310">
    <property type="term" value="P:DNA recombination"/>
    <property type="evidence" value="ECO:0007669"/>
    <property type="project" value="UniProtKB-KW"/>
</dbReference>
<dbReference type="GO" id="GO:0003677">
    <property type="term" value="F:DNA binding"/>
    <property type="evidence" value="ECO:0007669"/>
    <property type="project" value="InterPro"/>
</dbReference>
<dbReference type="GO" id="GO:0015074">
    <property type="term" value="P:DNA integration"/>
    <property type="evidence" value="ECO:0007669"/>
    <property type="project" value="InterPro"/>
</dbReference>
<comment type="caution">
    <text evidence="3">The sequence shown here is derived from an EMBL/GenBank/DDBJ whole genome shotgun (WGS) entry which is preliminary data.</text>
</comment>
<dbReference type="RefSeq" id="WP_338006059.1">
    <property type="nucleotide sequence ID" value="NZ_JAOPKA010000024.1"/>
</dbReference>
<dbReference type="AlphaFoldDB" id="A0AAP2Z2Z0"/>
<reference evidence="3" key="1">
    <citation type="submission" date="2022-09" db="EMBL/GenBank/DDBJ databases">
        <title>Enrichment on poylsaccharides allowed isolation of novel metabolic and taxonomic groups of Haloarchaea.</title>
        <authorList>
            <person name="Sorokin D.Y."/>
            <person name="Elcheninov A.G."/>
            <person name="Khizhniak T.V."/>
            <person name="Kolganova T.V."/>
            <person name="Kublanov I.V."/>
        </authorList>
    </citation>
    <scope>NUCLEOTIDE SEQUENCE</scope>
    <source>
        <strain evidence="3">AArc-xg1-1</strain>
    </source>
</reference>
<dbReference type="InterPro" id="IPR050090">
    <property type="entry name" value="Tyrosine_recombinase_XerCD"/>
</dbReference>
<dbReference type="InterPro" id="IPR011010">
    <property type="entry name" value="DNA_brk_join_enz"/>
</dbReference>
<dbReference type="Gene3D" id="1.10.443.10">
    <property type="entry name" value="Intergrase catalytic core"/>
    <property type="match status" value="1"/>
</dbReference>